<dbReference type="Gene3D" id="3.40.630.30">
    <property type="match status" value="1"/>
</dbReference>
<keyword evidence="3" id="KW-1185">Reference proteome</keyword>
<dbReference type="PROSITE" id="PS51186">
    <property type="entry name" value="GNAT"/>
    <property type="match status" value="1"/>
</dbReference>
<accession>A0ABY4EJU9</accession>
<evidence type="ECO:0000259" key="1">
    <source>
        <dbReference type="PROSITE" id="PS51186"/>
    </source>
</evidence>
<protein>
    <submittedName>
        <fullName evidence="2">GNAT family N-acetyltransferase</fullName>
    </submittedName>
</protein>
<proteinExistence type="predicted"/>
<sequence>MKLLTFDQAYANIDHQRERLYPLFQEVFNIPQEAFKKLYHNGFWDHTYRPFTYFIDNQAISNTAFFDMPLIMKGKIYQSAGIQSVMTHPDYRGEGLMKTLFKLMLETIDEKYERSFLYTDEPDRYTSFGFREVPEYYFTASYSHPPTDSDELRLLDLFEDNDLQLIRRLLKENEPASHEMTALTYKTSFYLNMYQTELSSHLYYAKSLDLLLLFEVVHGRLELYDCIGSYMPDLQEICSLISQPFKEVHVFFNPDRLRGSFTPVTYNRGTTLMVRGTFPLENESFMLPITAEF</sequence>
<dbReference type="InterPro" id="IPR016181">
    <property type="entry name" value="Acyl_CoA_acyltransferase"/>
</dbReference>
<organism evidence="2 3">
    <name type="scientific">Halobacillus salinarum</name>
    <dbReference type="NCBI Taxonomy" id="2932257"/>
    <lineage>
        <taxon>Bacteria</taxon>
        <taxon>Bacillati</taxon>
        <taxon>Bacillota</taxon>
        <taxon>Bacilli</taxon>
        <taxon>Bacillales</taxon>
        <taxon>Bacillaceae</taxon>
        <taxon>Halobacillus</taxon>
    </lineage>
</organism>
<evidence type="ECO:0000313" key="2">
    <source>
        <dbReference type="EMBL" id="UOQ44751.1"/>
    </source>
</evidence>
<dbReference type="EMBL" id="CP095073">
    <property type="protein sequence ID" value="UOQ44751.1"/>
    <property type="molecule type" value="Genomic_DNA"/>
</dbReference>
<feature type="domain" description="N-acetyltransferase" evidence="1">
    <location>
        <begin position="1"/>
        <end position="148"/>
    </location>
</feature>
<dbReference type="Pfam" id="PF13527">
    <property type="entry name" value="Acetyltransf_9"/>
    <property type="match status" value="1"/>
</dbReference>
<dbReference type="InterPro" id="IPR000182">
    <property type="entry name" value="GNAT_dom"/>
</dbReference>
<gene>
    <name evidence="2" type="ORF">MUN89_01990</name>
</gene>
<dbReference type="Proteomes" id="UP000831787">
    <property type="component" value="Chromosome"/>
</dbReference>
<name>A0ABY4EJU9_9BACI</name>
<evidence type="ECO:0000313" key="3">
    <source>
        <dbReference type="Proteomes" id="UP000831787"/>
    </source>
</evidence>
<dbReference type="SUPFAM" id="SSF55729">
    <property type="entry name" value="Acyl-CoA N-acyltransferases (Nat)"/>
    <property type="match status" value="1"/>
</dbReference>
<reference evidence="2 3" key="1">
    <citation type="submission" date="2022-04" db="EMBL/GenBank/DDBJ databases">
        <title>Halobacillus sp. isolated from saltern.</title>
        <authorList>
            <person name="Won M."/>
            <person name="Lee C.-M."/>
            <person name="Woen H.-Y."/>
            <person name="Kwon S.-W."/>
        </authorList>
    </citation>
    <scope>NUCLEOTIDE SEQUENCE [LARGE SCALE GENOMIC DNA]</scope>
    <source>
        <strain evidence="2 3">SSBR10-3</strain>
    </source>
</reference>
<dbReference type="RefSeq" id="WP_244710959.1">
    <property type="nucleotide sequence ID" value="NZ_CP095073.1"/>
</dbReference>